<dbReference type="Proteomes" id="UP000053244">
    <property type="component" value="Unassembled WGS sequence"/>
</dbReference>
<organism evidence="2 3">
    <name type="scientific">Actinoplanes awajinensis subsp. mycoplanecinus</name>
    <dbReference type="NCBI Taxonomy" id="135947"/>
    <lineage>
        <taxon>Bacteria</taxon>
        <taxon>Bacillati</taxon>
        <taxon>Actinomycetota</taxon>
        <taxon>Actinomycetes</taxon>
        <taxon>Micromonosporales</taxon>
        <taxon>Micromonosporaceae</taxon>
        <taxon>Actinoplanes</taxon>
    </lineage>
</organism>
<feature type="transmembrane region" description="Helical" evidence="1">
    <location>
        <begin position="48"/>
        <end position="67"/>
    </location>
</feature>
<evidence type="ECO:0008006" key="4">
    <source>
        <dbReference type="Google" id="ProtNLM"/>
    </source>
</evidence>
<evidence type="ECO:0000256" key="1">
    <source>
        <dbReference type="SAM" id="Phobius"/>
    </source>
</evidence>
<sequence length="126" mass="13402">MLIMVRVVTGLLLLAHGLVHLLYLAPGVPEFAMDRSWILPEAARRPFGLSLTAATVAAFALLALAVWGVPGLTVVWPVLTAVACLLSALLLIGFWNSWLVLGVAIDVALLVAAATRPHWVQQLFGG</sequence>
<accession>A0A101JB69</accession>
<comment type="caution">
    <text evidence="2">The sequence shown here is derived from an EMBL/GenBank/DDBJ whole genome shotgun (WGS) entry which is preliminary data.</text>
</comment>
<evidence type="ECO:0000313" key="2">
    <source>
        <dbReference type="EMBL" id="KUL23558.1"/>
    </source>
</evidence>
<feature type="transmembrane region" description="Helical" evidence="1">
    <location>
        <begin position="74"/>
        <end position="92"/>
    </location>
</feature>
<protein>
    <recommendedName>
        <fullName evidence="4">ABC transporter permease</fullName>
    </recommendedName>
</protein>
<feature type="transmembrane region" description="Helical" evidence="1">
    <location>
        <begin position="98"/>
        <end position="115"/>
    </location>
</feature>
<gene>
    <name evidence="2" type="ORF">ADL15_46175</name>
</gene>
<keyword evidence="3" id="KW-1185">Reference proteome</keyword>
<dbReference type="EMBL" id="LLZH01000331">
    <property type="protein sequence ID" value="KUL23558.1"/>
    <property type="molecule type" value="Genomic_DNA"/>
</dbReference>
<keyword evidence="1" id="KW-0472">Membrane</keyword>
<dbReference type="AlphaFoldDB" id="A0A101JB69"/>
<keyword evidence="1" id="KW-0812">Transmembrane</keyword>
<reference evidence="2 3" key="1">
    <citation type="submission" date="2015-10" db="EMBL/GenBank/DDBJ databases">
        <authorList>
            <person name="Gilbert D.G."/>
        </authorList>
    </citation>
    <scope>NUCLEOTIDE SEQUENCE [LARGE SCALE GENOMIC DNA]</scope>
    <source>
        <strain evidence="2 3">NRRL B-16712</strain>
    </source>
</reference>
<keyword evidence="1" id="KW-1133">Transmembrane helix</keyword>
<name>A0A101JB69_9ACTN</name>
<proteinExistence type="predicted"/>
<dbReference type="RefSeq" id="WP_067706233.1">
    <property type="nucleotide sequence ID" value="NZ_LLZH01000331.1"/>
</dbReference>
<dbReference type="OrthoDB" id="5197936at2"/>
<evidence type="ECO:0000313" key="3">
    <source>
        <dbReference type="Proteomes" id="UP000053244"/>
    </source>
</evidence>